<dbReference type="SUPFAM" id="SSF52949">
    <property type="entry name" value="Macro domain-like"/>
    <property type="match status" value="1"/>
</dbReference>
<keyword evidence="4" id="KW-0378">Hydrolase</keyword>
<dbReference type="RefSeq" id="WP_155139569.1">
    <property type="nucleotide sequence ID" value="NZ_BMGZ01000002.1"/>
</dbReference>
<protein>
    <submittedName>
        <fullName evidence="7 8">Leucyl aminopeptidase</fullName>
    </submittedName>
</protein>
<reference evidence="7" key="1">
    <citation type="journal article" date="2014" name="Int. J. Syst. Evol. Microbiol.">
        <title>Complete genome sequence of Corynebacterium casei LMG S-19264T (=DSM 44701T), isolated from a smear-ripened cheese.</title>
        <authorList>
            <consortium name="US DOE Joint Genome Institute (JGI-PGF)"/>
            <person name="Walter F."/>
            <person name="Albersmeier A."/>
            <person name="Kalinowski J."/>
            <person name="Ruckert C."/>
        </authorList>
    </citation>
    <scope>NUCLEOTIDE SEQUENCE</scope>
    <source>
        <strain evidence="7">CGMCC 1.14984</strain>
    </source>
</reference>
<evidence type="ECO:0000256" key="2">
    <source>
        <dbReference type="ARBA" id="ARBA00022438"/>
    </source>
</evidence>
<reference evidence="8 10" key="2">
    <citation type="submission" date="2020-02" db="EMBL/GenBank/DDBJ databases">
        <title>Genome sequence of Parvularcula flava strain NH6-79.</title>
        <authorList>
            <person name="Abdul Karim M.H."/>
            <person name="Lam M.Q."/>
            <person name="Chen S.J."/>
            <person name="Yahya A."/>
            <person name="Shahir S."/>
            <person name="Shamsir M.S."/>
            <person name="Chong C.S."/>
        </authorList>
    </citation>
    <scope>NUCLEOTIDE SEQUENCE [LARGE SCALE GENOMIC DNA]</scope>
    <source>
        <strain evidence="8 10">NH6-79</strain>
    </source>
</reference>
<gene>
    <name evidence="8" type="ORF">FF098_008590</name>
    <name evidence="7" type="ORF">GCM10011355_17300</name>
</gene>
<proteinExistence type="inferred from homology"/>
<evidence type="ECO:0000256" key="5">
    <source>
        <dbReference type="ARBA" id="ARBA00023211"/>
    </source>
</evidence>
<organism evidence="7 9">
    <name type="scientific">Aquisalinus luteolus</name>
    <dbReference type="NCBI Taxonomy" id="1566827"/>
    <lineage>
        <taxon>Bacteria</taxon>
        <taxon>Pseudomonadati</taxon>
        <taxon>Pseudomonadota</taxon>
        <taxon>Alphaproteobacteria</taxon>
        <taxon>Parvularculales</taxon>
        <taxon>Parvularculaceae</taxon>
        <taxon>Aquisalinus</taxon>
    </lineage>
</organism>
<dbReference type="GO" id="GO:0005737">
    <property type="term" value="C:cytoplasm"/>
    <property type="evidence" value="ECO:0007669"/>
    <property type="project" value="InterPro"/>
</dbReference>
<dbReference type="SUPFAM" id="SSF53187">
    <property type="entry name" value="Zn-dependent exopeptidases"/>
    <property type="match status" value="1"/>
</dbReference>
<keyword evidence="3" id="KW-0645">Protease</keyword>
<dbReference type="CDD" id="cd00433">
    <property type="entry name" value="Peptidase_M17"/>
    <property type="match status" value="1"/>
</dbReference>
<keyword evidence="5" id="KW-0464">Manganese</keyword>
<dbReference type="Gene3D" id="3.40.220.10">
    <property type="entry name" value="Leucine Aminopeptidase, subunit E, domain 1"/>
    <property type="match status" value="1"/>
</dbReference>
<dbReference type="InterPro" id="IPR011356">
    <property type="entry name" value="Leucine_aapep/pepB"/>
</dbReference>
<keyword evidence="10" id="KW-1185">Reference proteome</keyword>
<dbReference type="AlphaFoldDB" id="A0A8J3A6Q7"/>
<evidence type="ECO:0000313" key="9">
    <source>
        <dbReference type="Proteomes" id="UP000621856"/>
    </source>
</evidence>
<dbReference type="Proteomes" id="UP000818603">
    <property type="component" value="Unassembled WGS sequence"/>
</dbReference>
<dbReference type="Proteomes" id="UP000621856">
    <property type="component" value="Unassembled WGS sequence"/>
</dbReference>
<dbReference type="PANTHER" id="PTHR11963">
    <property type="entry name" value="LEUCINE AMINOPEPTIDASE-RELATED"/>
    <property type="match status" value="1"/>
</dbReference>
<evidence type="ECO:0000313" key="10">
    <source>
        <dbReference type="Proteomes" id="UP000818603"/>
    </source>
</evidence>
<accession>A0A8J3A6Q7</accession>
<dbReference type="EMBL" id="BMGZ01000002">
    <property type="protein sequence ID" value="GGH97043.1"/>
    <property type="molecule type" value="Genomic_DNA"/>
</dbReference>
<comment type="similarity">
    <text evidence="1">Belongs to the peptidase M17 family.</text>
</comment>
<dbReference type="InterPro" id="IPR048816">
    <property type="entry name" value="Peptidase_M17_N_1"/>
</dbReference>
<dbReference type="EMBL" id="VCJR02000002">
    <property type="protein sequence ID" value="NHK27958.1"/>
    <property type="molecule type" value="Genomic_DNA"/>
</dbReference>
<dbReference type="Pfam" id="PF00883">
    <property type="entry name" value="Peptidase_M17"/>
    <property type="match status" value="1"/>
</dbReference>
<dbReference type="Gene3D" id="3.40.630.10">
    <property type="entry name" value="Zn peptidases"/>
    <property type="match status" value="1"/>
</dbReference>
<keyword evidence="2 7" id="KW-0031">Aminopeptidase</keyword>
<evidence type="ECO:0000259" key="6">
    <source>
        <dbReference type="PROSITE" id="PS00631"/>
    </source>
</evidence>
<dbReference type="InterPro" id="IPR043472">
    <property type="entry name" value="Macro_dom-like"/>
</dbReference>
<comment type="caution">
    <text evidence="7">The sequence shown here is derived from an EMBL/GenBank/DDBJ whole genome shotgun (WGS) entry which is preliminary data.</text>
</comment>
<dbReference type="InterPro" id="IPR000819">
    <property type="entry name" value="Peptidase_M17_C"/>
</dbReference>
<sequence length="464" mass="49863">MVAFNDAYTAHDADRAAKAVPIYLAPSENFDGWLEETAIDHLLLTKANKFKGQAGKVLIASNAVFVGLGDGSDPFVTGAAAAALPEGDYVFANPVEGPVEGEAAQLFCLGWALGAYKFDRYKEREKPPVLVLPEGLDMAALDRTVEAVWLARDLVNTPTEDMGPDALADAAKAVAARFKAKVNVIEGEALLKQNFPLIHAVGRAAEKAPRLIDFSWGDKNAPKLTLVGKGVCFDTGGLNIKQGSYMALMKKDMGGSANVLALAQMIMAAKLNVRLRVLIPAVENNIAGNAYRPGDVYPSRNGMTVEISNTDAEGRLVLADALALAVEDTPEMLFTFATLTGAARVAMGPEVSPFYVRDRTIADTIMAAGDRLSDPCWRMPLWKNYDSYLSSDIADVNHAADTPFAGSITAALFLNRFVPEEIPYTHFDIFAWNPKERPGRPKGGEAMGIRAVFDMLAGKYGSQG</sequence>
<dbReference type="Pfam" id="PF21337">
    <property type="entry name" value="Peptidase_M17_N_1"/>
    <property type="match status" value="1"/>
</dbReference>
<name>A0A8J3A6Q7_9PROT</name>
<dbReference type="PROSITE" id="PS00631">
    <property type="entry name" value="CYTOSOL_AP"/>
    <property type="match status" value="1"/>
</dbReference>
<feature type="domain" description="Cytosol aminopeptidase" evidence="6">
    <location>
        <begin position="309"/>
        <end position="316"/>
    </location>
</feature>
<evidence type="ECO:0000256" key="4">
    <source>
        <dbReference type="ARBA" id="ARBA00022801"/>
    </source>
</evidence>
<dbReference type="PRINTS" id="PR00481">
    <property type="entry name" value="LAMNOPPTDASE"/>
</dbReference>
<dbReference type="PANTHER" id="PTHR11963:SF20">
    <property type="entry name" value="PEPTIDASE B"/>
    <property type="match status" value="1"/>
</dbReference>
<evidence type="ECO:0000313" key="8">
    <source>
        <dbReference type="EMBL" id="NHK27958.1"/>
    </source>
</evidence>
<reference evidence="7" key="3">
    <citation type="submission" date="2020-09" db="EMBL/GenBank/DDBJ databases">
        <authorList>
            <person name="Sun Q."/>
            <person name="Zhou Y."/>
        </authorList>
    </citation>
    <scope>NUCLEOTIDE SEQUENCE</scope>
    <source>
        <strain evidence="7">CGMCC 1.14984</strain>
    </source>
</reference>
<dbReference type="GO" id="GO:0030145">
    <property type="term" value="F:manganese ion binding"/>
    <property type="evidence" value="ECO:0007669"/>
    <property type="project" value="InterPro"/>
</dbReference>
<evidence type="ECO:0000313" key="7">
    <source>
        <dbReference type="EMBL" id="GGH97043.1"/>
    </source>
</evidence>
<dbReference type="GO" id="GO:0006508">
    <property type="term" value="P:proteolysis"/>
    <property type="evidence" value="ECO:0007669"/>
    <property type="project" value="UniProtKB-KW"/>
</dbReference>
<dbReference type="GO" id="GO:0070006">
    <property type="term" value="F:metalloaminopeptidase activity"/>
    <property type="evidence" value="ECO:0007669"/>
    <property type="project" value="InterPro"/>
</dbReference>
<evidence type="ECO:0000256" key="1">
    <source>
        <dbReference type="ARBA" id="ARBA00009528"/>
    </source>
</evidence>
<evidence type="ECO:0000256" key="3">
    <source>
        <dbReference type="ARBA" id="ARBA00022670"/>
    </source>
</evidence>